<organism evidence="1 2">
    <name type="scientific">Candidatus Litorirhabdus singularis</name>
    <dbReference type="NCBI Taxonomy" id="2518993"/>
    <lineage>
        <taxon>Bacteria</taxon>
        <taxon>Pseudomonadati</taxon>
        <taxon>Pseudomonadota</taxon>
        <taxon>Gammaproteobacteria</taxon>
        <taxon>Cellvibrionales</taxon>
        <taxon>Halieaceae</taxon>
        <taxon>Candidatus Litorirhabdus</taxon>
    </lineage>
</organism>
<keyword evidence="2" id="KW-1185">Reference proteome</keyword>
<dbReference type="RefSeq" id="WP_279243587.1">
    <property type="nucleotide sequence ID" value="NZ_SHNN01000001.1"/>
</dbReference>
<reference evidence="1" key="1">
    <citation type="submission" date="2019-02" db="EMBL/GenBank/DDBJ databases">
        <authorList>
            <person name="Li S.-H."/>
        </authorList>
    </citation>
    <scope>NUCLEOTIDE SEQUENCE</scope>
    <source>
        <strain evidence="1">IMCC14734</strain>
    </source>
</reference>
<protein>
    <submittedName>
        <fullName evidence="1">Uncharacterized protein</fullName>
    </submittedName>
</protein>
<gene>
    <name evidence="1" type="ORF">EYC98_01790</name>
</gene>
<evidence type="ECO:0000313" key="2">
    <source>
        <dbReference type="Proteomes" id="UP001143362"/>
    </source>
</evidence>
<comment type="caution">
    <text evidence="1">The sequence shown here is derived from an EMBL/GenBank/DDBJ whole genome shotgun (WGS) entry which is preliminary data.</text>
</comment>
<evidence type="ECO:0000313" key="1">
    <source>
        <dbReference type="EMBL" id="MCX2979588.1"/>
    </source>
</evidence>
<accession>A0ABT3TBC5</accession>
<sequence length="84" mass="8847">MAVIAGAVINGARVAAAHEGHAELVVNIRYSNGGTSDVPLGAVAAELLMRSCNATTLEQLEGQGWQKVQAALIESHNTHNEREQ</sequence>
<dbReference type="EMBL" id="SHNN01000001">
    <property type="protein sequence ID" value="MCX2979588.1"/>
    <property type="molecule type" value="Genomic_DNA"/>
</dbReference>
<name>A0ABT3TBC5_9GAMM</name>
<proteinExistence type="predicted"/>
<dbReference type="Proteomes" id="UP001143362">
    <property type="component" value="Unassembled WGS sequence"/>
</dbReference>